<feature type="domain" description="TadE-like" evidence="2">
    <location>
        <begin position="21"/>
        <end position="63"/>
    </location>
</feature>
<proteinExistence type="predicted"/>
<comment type="caution">
    <text evidence="3">The sequence shown here is derived from an EMBL/GenBank/DDBJ whole genome shotgun (WGS) entry which is preliminary data.</text>
</comment>
<gene>
    <name evidence="3" type="ORF">CLV78_102441</name>
</gene>
<dbReference type="InterPro" id="IPR012495">
    <property type="entry name" value="TadE-like_dom"/>
</dbReference>
<accession>A0A2T0RVS0</accession>
<sequence length="189" mass="21799">MFRTAFEKVRHATGFFRRESGNSTVEFVIVMPLFLVLFMSTFELGLIMVRQVMLDRATDITVRTLRLGFWEISEDSDEAREVHERMKDFICDNASILPDCENNLMIELSPVSTETWQPLPSTATCVDKEEDVQPLTTFKNGTDNELMMVRVCALFEPVFPYHHLGMRLPRYDADHSYMISVSAFVNEPS</sequence>
<dbReference type="Pfam" id="PF07811">
    <property type="entry name" value="TadE"/>
    <property type="match status" value="1"/>
</dbReference>
<keyword evidence="1" id="KW-1133">Transmembrane helix</keyword>
<keyword evidence="1" id="KW-0472">Membrane</keyword>
<evidence type="ECO:0000256" key="1">
    <source>
        <dbReference type="SAM" id="Phobius"/>
    </source>
</evidence>
<dbReference type="RefSeq" id="WP_211300960.1">
    <property type="nucleotide sequence ID" value="NZ_PVTD01000002.1"/>
</dbReference>
<keyword evidence="4" id="KW-1185">Reference proteome</keyword>
<reference evidence="3 4" key="1">
    <citation type="submission" date="2018-03" db="EMBL/GenBank/DDBJ databases">
        <title>Genomic Encyclopedia of Archaeal and Bacterial Type Strains, Phase II (KMG-II): from individual species to whole genera.</title>
        <authorList>
            <person name="Goeker M."/>
        </authorList>
    </citation>
    <scope>NUCLEOTIDE SEQUENCE [LARGE SCALE GENOMIC DNA]</scope>
    <source>
        <strain evidence="3 4">DSM 29328</strain>
    </source>
</reference>
<protein>
    <submittedName>
        <fullName evidence="3">TadE-like protein</fullName>
    </submittedName>
</protein>
<evidence type="ECO:0000313" key="4">
    <source>
        <dbReference type="Proteomes" id="UP000239480"/>
    </source>
</evidence>
<dbReference type="Proteomes" id="UP000239480">
    <property type="component" value="Unassembled WGS sequence"/>
</dbReference>
<evidence type="ECO:0000313" key="3">
    <source>
        <dbReference type="EMBL" id="PRY25264.1"/>
    </source>
</evidence>
<evidence type="ECO:0000259" key="2">
    <source>
        <dbReference type="Pfam" id="PF07811"/>
    </source>
</evidence>
<name>A0A2T0RVS0_9RHOB</name>
<feature type="transmembrane region" description="Helical" evidence="1">
    <location>
        <begin position="27"/>
        <end position="49"/>
    </location>
</feature>
<keyword evidence="1" id="KW-0812">Transmembrane</keyword>
<organism evidence="3 4">
    <name type="scientific">Aliiruegeria haliotis</name>
    <dbReference type="NCBI Taxonomy" id="1280846"/>
    <lineage>
        <taxon>Bacteria</taxon>
        <taxon>Pseudomonadati</taxon>
        <taxon>Pseudomonadota</taxon>
        <taxon>Alphaproteobacteria</taxon>
        <taxon>Rhodobacterales</taxon>
        <taxon>Roseobacteraceae</taxon>
        <taxon>Aliiruegeria</taxon>
    </lineage>
</organism>
<dbReference type="AlphaFoldDB" id="A0A2T0RVS0"/>
<dbReference type="EMBL" id="PVTD01000002">
    <property type="protein sequence ID" value="PRY25264.1"/>
    <property type="molecule type" value="Genomic_DNA"/>
</dbReference>